<feature type="transmembrane region" description="Helical" evidence="1">
    <location>
        <begin position="6"/>
        <end position="28"/>
    </location>
</feature>
<dbReference type="EMBL" id="LQNU01000066">
    <property type="protein sequence ID" value="KZE77988.1"/>
    <property type="molecule type" value="Genomic_DNA"/>
</dbReference>
<evidence type="ECO:0000313" key="3">
    <source>
        <dbReference type="Proteomes" id="UP000076630"/>
    </source>
</evidence>
<keyword evidence="1" id="KW-0472">Membrane</keyword>
<dbReference type="OrthoDB" id="1448816at2"/>
<feature type="transmembrane region" description="Helical" evidence="1">
    <location>
        <begin position="76"/>
        <end position="95"/>
    </location>
</feature>
<gene>
    <name evidence="2" type="ORF">AV926_13145</name>
</gene>
<evidence type="ECO:0000313" key="2">
    <source>
        <dbReference type="EMBL" id="KZE77988.1"/>
    </source>
</evidence>
<reference evidence="2 3" key="1">
    <citation type="submission" date="2016-01" db="EMBL/GenBank/DDBJ databases">
        <title>Whole genome sequencing of Myroides marinus L41.</title>
        <authorList>
            <person name="Hong K.W."/>
        </authorList>
    </citation>
    <scope>NUCLEOTIDE SEQUENCE [LARGE SCALE GENOMIC DNA]</scope>
    <source>
        <strain evidence="2 3">L41</strain>
    </source>
</reference>
<accession>A0A163XJK9</accession>
<evidence type="ECO:0000256" key="1">
    <source>
        <dbReference type="SAM" id="Phobius"/>
    </source>
</evidence>
<name>A0A163XJK9_9FLAO</name>
<keyword evidence="1" id="KW-1133">Transmembrane helix</keyword>
<protein>
    <submittedName>
        <fullName evidence="2">Uncharacterized protein</fullName>
    </submittedName>
</protein>
<dbReference type="RefSeq" id="WP_038987281.1">
    <property type="nucleotide sequence ID" value="NZ_JWJO01000045.1"/>
</dbReference>
<comment type="caution">
    <text evidence="2">The sequence shown here is derived from an EMBL/GenBank/DDBJ whole genome shotgun (WGS) entry which is preliminary data.</text>
</comment>
<proteinExistence type="predicted"/>
<organism evidence="2 3">
    <name type="scientific">Myroides marinus</name>
    <dbReference type="NCBI Taxonomy" id="703342"/>
    <lineage>
        <taxon>Bacteria</taxon>
        <taxon>Pseudomonadati</taxon>
        <taxon>Bacteroidota</taxon>
        <taxon>Flavobacteriia</taxon>
        <taxon>Flavobacteriales</taxon>
        <taxon>Flavobacteriaceae</taxon>
        <taxon>Myroides</taxon>
    </lineage>
</organism>
<dbReference type="Proteomes" id="UP000076630">
    <property type="component" value="Unassembled WGS sequence"/>
</dbReference>
<dbReference type="AlphaFoldDB" id="A0A163XJK9"/>
<sequence length="100" mass="11884">MQILLWAIVSFVFIGSIFMFIPLVMSIASPRSKVESRRYYWIDKVSKIFFRLVMLYPVVFLIAVLCYKFLDWEIIHGLLGYVMVLLVLFLAWNILDRSKK</sequence>
<keyword evidence="1" id="KW-0812">Transmembrane</keyword>
<feature type="transmembrane region" description="Helical" evidence="1">
    <location>
        <begin position="48"/>
        <end position="70"/>
    </location>
</feature>
<keyword evidence="3" id="KW-1185">Reference proteome</keyword>